<evidence type="ECO:0000313" key="3">
    <source>
        <dbReference type="EMBL" id="MFC4387846.1"/>
    </source>
</evidence>
<comment type="caution">
    <text evidence="3">The sequence shown here is derived from an EMBL/GenBank/DDBJ whole genome shotgun (WGS) entry which is preliminary data.</text>
</comment>
<dbReference type="PANTHER" id="PTHR35149:SF2">
    <property type="entry name" value="DUF262 DOMAIN-CONTAINING PROTEIN"/>
    <property type="match status" value="1"/>
</dbReference>
<dbReference type="Pfam" id="PF25202">
    <property type="entry name" value="DUF7834"/>
    <property type="match status" value="1"/>
</dbReference>
<keyword evidence="4" id="KW-1185">Reference proteome</keyword>
<evidence type="ECO:0000313" key="4">
    <source>
        <dbReference type="Proteomes" id="UP001595880"/>
    </source>
</evidence>
<dbReference type="Pfam" id="PF03235">
    <property type="entry name" value="GmrSD_N"/>
    <property type="match status" value="1"/>
</dbReference>
<dbReference type="Proteomes" id="UP001595880">
    <property type="component" value="Unassembled WGS sequence"/>
</dbReference>
<feature type="domain" description="DUF7834" evidence="2">
    <location>
        <begin position="181"/>
        <end position="409"/>
    </location>
</feature>
<feature type="domain" description="GmrSD restriction endonucleases N-terminal" evidence="1">
    <location>
        <begin position="15"/>
        <end position="169"/>
    </location>
</feature>
<evidence type="ECO:0000259" key="2">
    <source>
        <dbReference type="Pfam" id="PF25202"/>
    </source>
</evidence>
<accession>A0ABV8VTP2</accession>
<protein>
    <submittedName>
        <fullName evidence="3">DUF262 domain-containing protein</fullName>
    </submittedName>
</protein>
<gene>
    <name evidence="3" type="ORF">ACFOZ1_08480</name>
</gene>
<reference evidence="4" key="1">
    <citation type="journal article" date="2019" name="Int. J. Syst. Evol. Microbiol.">
        <title>The Global Catalogue of Microorganisms (GCM) 10K type strain sequencing project: providing services to taxonomists for standard genome sequencing and annotation.</title>
        <authorList>
            <consortium name="The Broad Institute Genomics Platform"/>
            <consortium name="The Broad Institute Genome Sequencing Center for Infectious Disease"/>
            <person name="Wu L."/>
            <person name="Ma J."/>
        </authorList>
    </citation>
    <scope>NUCLEOTIDE SEQUENCE [LARGE SCALE GENOMIC DNA]</scope>
    <source>
        <strain evidence="4">KACC 14058</strain>
    </source>
</reference>
<dbReference type="InterPro" id="IPR057156">
    <property type="entry name" value="DUF7834"/>
</dbReference>
<dbReference type="RefSeq" id="WP_390198430.1">
    <property type="nucleotide sequence ID" value="NZ_JBHSDV010000002.1"/>
</dbReference>
<name>A0ABV8VTP2_9BACI</name>
<sequence>MSISKKDIISVENLLKLNLSIPDYQRPYKWTVRNINQLFNDILEAYRDNLSEYRIGTIVIHKHKDKRRDIVDGQQRTISLHLINDVLQNSSGLSIPKNKSNISKNYNEIKRLCSSLTSEDKRRLYDYMTKKCHVIIIEIDNEMEAFQFFDSQNARGKALEAHDLLKAYHLREMTADSEETKLKLIEKWEAQITSELANLFTGYLYKIKTWSNQGNAHYFNRDGIEMFKGVPLDQQFNFIQYHKAAYLFIEQFNRENHQELLGIDALIPFQIDQPLLAGRRFFESTYHYMYLKREVEKIALEMLPESVSPNNGHEQVGTRYIRELFQCLLLYFYDRFGINNKNPNIEQLFFKYCYQLRCINQAVYEKSINKYALGRNEYLNNKLNLFTAIRDARSPRDIEMIEIDDITFEDIAVKYQKKSFDKLRQAIGVIEGD</sequence>
<evidence type="ECO:0000259" key="1">
    <source>
        <dbReference type="Pfam" id="PF03235"/>
    </source>
</evidence>
<dbReference type="PANTHER" id="PTHR35149">
    <property type="entry name" value="SLL5132 PROTEIN"/>
    <property type="match status" value="1"/>
</dbReference>
<organism evidence="3 4">
    <name type="scientific">Gracilibacillus marinus</name>
    <dbReference type="NCBI Taxonomy" id="630535"/>
    <lineage>
        <taxon>Bacteria</taxon>
        <taxon>Bacillati</taxon>
        <taxon>Bacillota</taxon>
        <taxon>Bacilli</taxon>
        <taxon>Bacillales</taxon>
        <taxon>Bacillaceae</taxon>
        <taxon>Gracilibacillus</taxon>
    </lineage>
</organism>
<dbReference type="EMBL" id="JBHSDV010000002">
    <property type="protein sequence ID" value="MFC4387846.1"/>
    <property type="molecule type" value="Genomic_DNA"/>
</dbReference>
<proteinExistence type="predicted"/>
<dbReference type="InterPro" id="IPR004919">
    <property type="entry name" value="GmrSD_N"/>
</dbReference>